<feature type="transmembrane region" description="Helical" evidence="1">
    <location>
        <begin position="27"/>
        <end position="46"/>
    </location>
</feature>
<dbReference type="Proteomes" id="UP000191010">
    <property type="component" value="Chromosome"/>
</dbReference>
<evidence type="ECO:0000313" key="2">
    <source>
        <dbReference type="EMBL" id="AQW67672.1"/>
    </source>
</evidence>
<dbReference type="EMBL" id="CP019952">
    <property type="protein sequence ID" value="AQW67672.1"/>
    <property type="molecule type" value="Genomic_DNA"/>
</dbReference>
<keyword evidence="1" id="KW-0472">Membrane</keyword>
<evidence type="ECO:0000256" key="1">
    <source>
        <dbReference type="SAM" id="Phobius"/>
    </source>
</evidence>
<evidence type="ECO:0008006" key="4">
    <source>
        <dbReference type="Google" id="ProtNLM"/>
    </source>
</evidence>
<name>A0ABN4XR26_9PSED</name>
<keyword evidence="1" id="KW-0812">Transmembrane</keyword>
<gene>
    <name evidence="2" type="ORF">B2J77_05155</name>
</gene>
<reference evidence="2 3" key="1">
    <citation type="submission" date="2017-02" db="EMBL/GenBank/DDBJ databases">
        <authorList>
            <person name="Guo L."/>
        </authorList>
    </citation>
    <scope>NUCLEOTIDE SEQUENCE [LARGE SCALE GENOMIC DNA]</scope>
    <source>
        <strain evidence="2 3">PRS09-11288</strain>
    </source>
</reference>
<evidence type="ECO:0000313" key="3">
    <source>
        <dbReference type="Proteomes" id="UP000191010"/>
    </source>
</evidence>
<proteinExistence type="predicted"/>
<accession>A0ABN4XR26</accession>
<keyword evidence="1" id="KW-1133">Transmembrane helix</keyword>
<protein>
    <recommendedName>
        <fullName evidence="4">30S ribosomal protein S3</fullName>
    </recommendedName>
</protein>
<organism evidence="2 3">
    <name type="scientific">Pseudomonas parafulva</name>
    <dbReference type="NCBI Taxonomy" id="157782"/>
    <lineage>
        <taxon>Bacteria</taxon>
        <taxon>Pseudomonadati</taxon>
        <taxon>Pseudomonadota</taxon>
        <taxon>Gammaproteobacteria</taxon>
        <taxon>Pseudomonadales</taxon>
        <taxon>Pseudomonadaceae</taxon>
        <taxon>Pseudomonas</taxon>
    </lineage>
</organism>
<keyword evidence="3" id="KW-1185">Reference proteome</keyword>
<sequence length="101" mass="11604">MAFIQPAYSQRGQAGRLPIRPRITMDYFIVVVATLAGLGFHAWLYVRMRRWMDRDLALSLAGGDPHKQAYMLQRLQHARQSKMGRKALAQWLAQEAAAYSR</sequence>